<dbReference type="InterPro" id="IPR015321">
    <property type="entry name" value="TypeI_recpt_CBD"/>
</dbReference>
<evidence type="ECO:0000256" key="6">
    <source>
        <dbReference type="ARBA" id="ARBA00023157"/>
    </source>
</evidence>
<dbReference type="InterPro" id="IPR036116">
    <property type="entry name" value="FN3_sf"/>
</dbReference>
<keyword evidence="3 10" id="KW-0732">Signal</keyword>
<evidence type="ECO:0000313" key="13">
    <source>
        <dbReference type="Proteomes" id="UP000827986"/>
    </source>
</evidence>
<dbReference type="GO" id="GO:0009897">
    <property type="term" value="C:external side of plasma membrane"/>
    <property type="evidence" value="ECO:0007669"/>
    <property type="project" value="TreeGrafter"/>
</dbReference>
<comment type="caution">
    <text evidence="12">The sequence shown here is derived from an EMBL/GenBank/DDBJ whole genome shotgun (WGS) entry which is preliminary data.</text>
</comment>
<feature type="region of interest" description="Disordered" evidence="9">
    <location>
        <begin position="566"/>
        <end position="589"/>
    </location>
</feature>
<protein>
    <recommendedName>
        <fullName evidence="11">Fibronectin type-III domain-containing protein</fullName>
    </recommendedName>
</protein>
<keyword evidence="4" id="KW-1133">Transmembrane helix</keyword>
<evidence type="ECO:0000256" key="4">
    <source>
        <dbReference type="ARBA" id="ARBA00022989"/>
    </source>
</evidence>
<dbReference type="Proteomes" id="UP000827986">
    <property type="component" value="Unassembled WGS sequence"/>
</dbReference>
<evidence type="ECO:0000259" key="11">
    <source>
        <dbReference type="PROSITE" id="PS50853"/>
    </source>
</evidence>
<feature type="compositionally biased region" description="Low complexity" evidence="9">
    <location>
        <begin position="685"/>
        <end position="706"/>
    </location>
</feature>
<accession>A0A9D3XTS2</accession>
<evidence type="ECO:0000256" key="9">
    <source>
        <dbReference type="SAM" id="MobiDB-lite"/>
    </source>
</evidence>
<proteinExistence type="predicted"/>
<dbReference type="InterPro" id="IPR013783">
    <property type="entry name" value="Ig-like_fold"/>
</dbReference>
<keyword evidence="2" id="KW-0812">Transmembrane</keyword>
<dbReference type="SUPFAM" id="SSF49265">
    <property type="entry name" value="Fibronectin type III"/>
    <property type="match status" value="4"/>
</dbReference>
<dbReference type="Gene3D" id="2.60.40.10">
    <property type="entry name" value="Immunoglobulins"/>
    <property type="match status" value="4"/>
</dbReference>
<dbReference type="PROSITE" id="PS50853">
    <property type="entry name" value="FN3"/>
    <property type="match status" value="2"/>
</dbReference>
<dbReference type="GO" id="GO:0004896">
    <property type="term" value="F:cytokine receptor activity"/>
    <property type="evidence" value="ECO:0007669"/>
    <property type="project" value="TreeGrafter"/>
</dbReference>
<dbReference type="CDD" id="cd00063">
    <property type="entry name" value="FN3"/>
    <property type="match status" value="2"/>
</dbReference>
<evidence type="ECO:0000256" key="2">
    <source>
        <dbReference type="ARBA" id="ARBA00022692"/>
    </source>
</evidence>
<evidence type="ECO:0000256" key="10">
    <source>
        <dbReference type="SAM" id="SignalP"/>
    </source>
</evidence>
<dbReference type="InterPro" id="IPR048668">
    <property type="entry name" value="IL3RB_N"/>
</dbReference>
<evidence type="ECO:0000313" key="12">
    <source>
        <dbReference type="EMBL" id="KAH1185917.1"/>
    </source>
</evidence>
<dbReference type="EMBL" id="JAHDVG010000463">
    <property type="protein sequence ID" value="KAH1185917.1"/>
    <property type="molecule type" value="Genomic_DNA"/>
</dbReference>
<dbReference type="Pfam" id="PF09240">
    <property type="entry name" value="IL6Ra-bind"/>
    <property type="match status" value="1"/>
</dbReference>
<gene>
    <name evidence="12" type="ORF">KIL84_018666</name>
</gene>
<feature type="domain" description="Fibronectin type-III" evidence="11">
    <location>
        <begin position="131"/>
        <end position="234"/>
    </location>
</feature>
<comment type="subcellular location">
    <subcellularLocation>
        <location evidence="1">Membrane</location>
        <topology evidence="1">Single-pass type I membrane protein</topology>
    </subcellularLocation>
</comment>
<sequence length="948" mass="105311">MKAFCRALLALCWAFRVGESRESLPMQSLHCYNDYTSQTTCTWQECTAARRFLNVTLYHEDNLNNNSTQMPCEPQGTKRLPDCQDSCVCWSCHRNSTLFAMGVNDTYTFKPDRLLQAELNVSLFQHVQPLPPQKLWINVTEAGDFLLAWEAAEGSKRSHWVHDELEFEVTYRREWESWENSSSVSVAKSSHYLLRRDALVPGSTYVARVRSKPSQGAGWSGQSSEWSTAVSWKSQEGDEAQPKNLRCLFNGVDRLTCSWEVRREVTSSVLFTLFYRTPPASEETECSPVHEEELPGSHYQFHSCEINVTNPSRLSQYFITVRPKKEEKLIKAYKNIKPLAPVNVTMTKTKDLKYELRWTKQILSFEHIGQRYEFLYWKTGDSIENAQLVNISNDKPPLIFTLQMLEPSTHYRGRMRARVHLGGYKGPWSEWSEECTWETESDESQLILLLLVPVFTTMLIAFGWCIYRCLLSKKKKWEEKIPNPGRSQLLQSYLQKIQLGIPLPSSQLDFGKQSPSEKTDLASCIQVLDGPMKVNSAELPAALADRMMCFLGALDPENPYQTLEMTTPAPHPAAPAGCHSSQGTSQSLSPATLPWRISAKVTASQAPMSCFDFNGPYLSLPHGCSLPDVHQDWEAAPLGTRERLVSLEYVSLPQGAPSQTLLVGEERGAAQLHPISLPAQKEMKQPLAGGQEGPQGQPAGGEVAQGDSEGQRSPIAAILNNSCQKLPSGYVTTEDLSLMPARDSAHLSPALALPEVILTASGMLSSNPQLPHATESTPSPELGPEKLCVTVPLPSPASANLSGIESYVMFPNALYGTPEPNCFPPPILSEGVDLAKAEPGQEDNVIMFNPDGTGPVFLRQVGEYCFFPGLKPGEKTPMGEKDPLADQTSEARQAFGKPPCDGGSVNGEQEPALHMQAIQLFKTLKCDDYFVLPPWAGQEPAFRAKELC</sequence>
<keyword evidence="6" id="KW-1015">Disulfide bond</keyword>
<dbReference type="PANTHER" id="PTHR23037">
    <property type="entry name" value="CYTOKINE RECEPTOR"/>
    <property type="match status" value="1"/>
</dbReference>
<name>A0A9D3XTS2_9SAUR</name>
<keyword evidence="8" id="KW-0325">Glycoprotein</keyword>
<dbReference type="InterPro" id="IPR003961">
    <property type="entry name" value="FN3_dom"/>
</dbReference>
<dbReference type="SMART" id="SM00060">
    <property type="entry name" value="FN3"/>
    <property type="match status" value="3"/>
</dbReference>
<dbReference type="AlphaFoldDB" id="A0A9D3XTS2"/>
<organism evidence="12 13">
    <name type="scientific">Mauremys mutica</name>
    <name type="common">yellowpond turtle</name>
    <dbReference type="NCBI Taxonomy" id="74926"/>
    <lineage>
        <taxon>Eukaryota</taxon>
        <taxon>Metazoa</taxon>
        <taxon>Chordata</taxon>
        <taxon>Craniata</taxon>
        <taxon>Vertebrata</taxon>
        <taxon>Euteleostomi</taxon>
        <taxon>Archelosauria</taxon>
        <taxon>Testudinata</taxon>
        <taxon>Testudines</taxon>
        <taxon>Cryptodira</taxon>
        <taxon>Durocryptodira</taxon>
        <taxon>Testudinoidea</taxon>
        <taxon>Geoemydidae</taxon>
        <taxon>Geoemydinae</taxon>
        <taxon>Mauremys</taxon>
    </lineage>
</organism>
<evidence type="ECO:0000256" key="5">
    <source>
        <dbReference type="ARBA" id="ARBA00023136"/>
    </source>
</evidence>
<dbReference type="Pfam" id="PF21460">
    <property type="entry name" value="IL3Rb_N"/>
    <property type="match status" value="1"/>
</dbReference>
<evidence type="ECO:0000256" key="7">
    <source>
        <dbReference type="ARBA" id="ARBA00023170"/>
    </source>
</evidence>
<evidence type="ECO:0000256" key="1">
    <source>
        <dbReference type="ARBA" id="ARBA00004479"/>
    </source>
</evidence>
<evidence type="ECO:0000256" key="3">
    <source>
        <dbReference type="ARBA" id="ARBA00022729"/>
    </source>
</evidence>
<keyword evidence="5" id="KW-0472">Membrane</keyword>
<evidence type="ECO:0000256" key="8">
    <source>
        <dbReference type="ARBA" id="ARBA00023180"/>
    </source>
</evidence>
<dbReference type="PANTHER" id="PTHR23037:SF22">
    <property type="entry name" value="CYTOKINE RECEPTOR COMMON SUBUNIT BETA"/>
    <property type="match status" value="1"/>
</dbReference>
<keyword evidence="7" id="KW-0675">Receptor</keyword>
<feature type="signal peptide" evidence="10">
    <location>
        <begin position="1"/>
        <end position="20"/>
    </location>
</feature>
<feature type="compositionally biased region" description="Polar residues" evidence="9">
    <location>
        <begin position="579"/>
        <end position="589"/>
    </location>
</feature>
<reference evidence="12" key="1">
    <citation type="submission" date="2021-09" db="EMBL/GenBank/DDBJ databases">
        <title>The genome of Mauremys mutica provides insights into the evolution of semi-aquatic lifestyle.</title>
        <authorList>
            <person name="Gong S."/>
            <person name="Gao Y."/>
        </authorList>
    </citation>
    <scope>NUCLEOTIDE SEQUENCE</scope>
    <source>
        <strain evidence="12">MM-2020</strain>
        <tissue evidence="12">Muscle</tissue>
    </source>
</reference>
<feature type="compositionally biased region" description="Basic and acidic residues" evidence="9">
    <location>
        <begin position="875"/>
        <end position="884"/>
    </location>
</feature>
<feature type="domain" description="Fibronectin type-III" evidence="11">
    <location>
        <begin position="340"/>
        <end position="442"/>
    </location>
</feature>
<feature type="chain" id="PRO_5038778552" description="Fibronectin type-III domain-containing protein" evidence="10">
    <location>
        <begin position="21"/>
        <end position="948"/>
    </location>
</feature>
<keyword evidence="13" id="KW-1185">Reference proteome</keyword>
<feature type="region of interest" description="Disordered" evidence="9">
    <location>
        <begin position="875"/>
        <end position="907"/>
    </location>
</feature>
<feature type="region of interest" description="Disordered" evidence="9">
    <location>
        <begin position="683"/>
        <end position="710"/>
    </location>
</feature>